<evidence type="ECO:0000256" key="2">
    <source>
        <dbReference type="ARBA" id="ARBA00005810"/>
    </source>
</evidence>
<dbReference type="InterPro" id="IPR035907">
    <property type="entry name" value="Hppk_sf"/>
</dbReference>
<dbReference type="GO" id="GO:0016301">
    <property type="term" value="F:kinase activity"/>
    <property type="evidence" value="ECO:0007669"/>
    <property type="project" value="UniProtKB-KW"/>
</dbReference>
<dbReference type="Pfam" id="PF01288">
    <property type="entry name" value="HPPK"/>
    <property type="match status" value="1"/>
</dbReference>
<dbReference type="GO" id="GO:0005524">
    <property type="term" value="F:ATP binding"/>
    <property type="evidence" value="ECO:0007669"/>
    <property type="project" value="UniProtKB-KW"/>
</dbReference>
<evidence type="ECO:0000256" key="11">
    <source>
        <dbReference type="ARBA" id="ARBA00029766"/>
    </source>
</evidence>
<comment type="pathway">
    <text evidence="1">Cofactor biosynthesis; tetrahydrofolate biosynthesis; 2-amino-4-hydroxy-6-hydroxymethyl-7,8-dihydropteridine diphosphate from 7,8-dihydroneopterin triphosphate: step 4/4.</text>
</comment>
<comment type="function">
    <text evidence="10">Catalyzes the transfer of pyrophosphate from adenosine triphosphate (ATP) to 6-hydroxymethyl-7,8-dihydropterin, an enzymatic step in folate biosynthesis pathway.</text>
</comment>
<evidence type="ECO:0000256" key="10">
    <source>
        <dbReference type="ARBA" id="ARBA00029409"/>
    </source>
</evidence>
<evidence type="ECO:0000256" key="5">
    <source>
        <dbReference type="ARBA" id="ARBA00022679"/>
    </source>
</evidence>
<dbReference type="Proteomes" id="UP000051298">
    <property type="component" value="Unassembled WGS sequence"/>
</dbReference>
<reference evidence="14 15" key="1">
    <citation type="submission" date="2015-09" db="EMBL/GenBank/DDBJ databases">
        <authorList>
            <consortium name="Swine Surveillance"/>
        </authorList>
    </citation>
    <scope>NUCLEOTIDE SEQUENCE [LARGE SCALE GENOMIC DNA]</scope>
    <source>
        <strain evidence="14 15">CECT 5294</strain>
    </source>
</reference>
<proteinExistence type="inferred from homology"/>
<dbReference type="PROSITE" id="PS00794">
    <property type="entry name" value="HPPK"/>
    <property type="match status" value="1"/>
</dbReference>
<dbReference type="EC" id="2.7.6.3" evidence="3"/>
<dbReference type="Gene3D" id="3.30.70.560">
    <property type="entry name" value="7,8-Dihydro-6-hydroxymethylpterin-pyrophosphokinase HPPK"/>
    <property type="match status" value="1"/>
</dbReference>
<dbReference type="RefSeq" id="WP_058122585.1">
    <property type="nucleotide sequence ID" value="NZ_CYRX01000009.1"/>
</dbReference>
<dbReference type="GO" id="GO:0046656">
    <property type="term" value="P:folic acid biosynthetic process"/>
    <property type="evidence" value="ECO:0007669"/>
    <property type="project" value="UniProtKB-KW"/>
</dbReference>
<evidence type="ECO:0000256" key="4">
    <source>
        <dbReference type="ARBA" id="ARBA00016218"/>
    </source>
</evidence>
<feature type="domain" description="7,8-dihydro-6-hydroxymethylpterin-pyrophosphokinase" evidence="13">
    <location>
        <begin position="91"/>
        <end position="102"/>
    </location>
</feature>
<evidence type="ECO:0000256" key="8">
    <source>
        <dbReference type="ARBA" id="ARBA00022840"/>
    </source>
</evidence>
<accession>A0A0P1EW19</accession>
<gene>
    <name evidence="14" type="primary">sulD</name>
    <name evidence="14" type="ORF">THS5294_00458</name>
</gene>
<dbReference type="NCBIfam" id="TIGR01498">
    <property type="entry name" value="folK"/>
    <property type="match status" value="1"/>
</dbReference>
<evidence type="ECO:0000256" key="7">
    <source>
        <dbReference type="ARBA" id="ARBA00022777"/>
    </source>
</evidence>
<evidence type="ECO:0000259" key="13">
    <source>
        <dbReference type="PROSITE" id="PS00794"/>
    </source>
</evidence>
<dbReference type="PANTHER" id="PTHR43071">
    <property type="entry name" value="2-AMINO-4-HYDROXY-6-HYDROXYMETHYLDIHYDROPTERIDINE PYROPHOSPHOKINASE"/>
    <property type="match status" value="1"/>
</dbReference>
<organism evidence="14 15">
    <name type="scientific">Thalassobacter stenotrophicus</name>
    <dbReference type="NCBI Taxonomy" id="266809"/>
    <lineage>
        <taxon>Bacteria</taxon>
        <taxon>Pseudomonadati</taxon>
        <taxon>Pseudomonadota</taxon>
        <taxon>Alphaproteobacteria</taxon>
        <taxon>Rhodobacterales</taxon>
        <taxon>Roseobacteraceae</taxon>
        <taxon>Thalassobacter</taxon>
    </lineage>
</organism>
<dbReference type="InterPro" id="IPR000550">
    <property type="entry name" value="Hppk"/>
</dbReference>
<dbReference type="GO" id="GO:0046654">
    <property type="term" value="P:tetrahydrofolate biosynthetic process"/>
    <property type="evidence" value="ECO:0007669"/>
    <property type="project" value="UniProtKB-UniPathway"/>
</dbReference>
<sequence>MLLFALGGNSDFGGESPNLVVQRAISALRCSEIGGSWRSSCLYRTPAFPAGSGADFANAVVICEAPEVNAEAALAIANGIEAEFGRTRAERWGARTLDIDLIAAGPAGGQVAPDLGVAQQWRDLPMDAQLITTPQTLILPHPRVTDRSFVLVPLVEVAPDWIDPLSGQSACALLAARPAQERASVVPW</sequence>
<keyword evidence="8" id="KW-0067">ATP-binding</keyword>
<evidence type="ECO:0000256" key="1">
    <source>
        <dbReference type="ARBA" id="ARBA00005051"/>
    </source>
</evidence>
<dbReference type="eggNOG" id="COG0801">
    <property type="taxonomic scope" value="Bacteria"/>
</dbReference>
<evidence type="ECO:0000313" key="14">
    <source>
        <dbReference type="EMBL" id="CUH59175.1"/>
    </source>
</evidence>
<dbReference type="PANTHER" id="PTHR43071:SF1">
    <property type="entry name" value="2-AMINO-4-HYDROXY-6-HYDROXYMETHYLDIHYDROPTERIDINE PYROPHOSPHOKINASE"/>
    <property type="match status" value="1"/>
</dbReference>
<evidence type="ECO:0000256" key="6">
    <source>
        <dbReference type="ARBA" id="ARBA00022741"/>
    </source>
</evidence>
<comment type="similarity">
    <text evidence="2">Belongs to the HPPK family.</text>
</comment>
<evidence type="ECO:0000256" key="9">
    <source>
        <dbReference type="ARBA" id="ARBA00022909"/>
    </source>
</evidence>
<dbReference type="CDD" id="cd00483">
    <property type="entry name" value="HPPK"/>
    <property type="match status" value="1"/>
</dbReference>
<dbReference type="SUPFAM" id="SSF55083">
    <property type="entry name" value="6-hydroxymethyl-7,8-dihydropterin pyrophosphokinase, HPPK"/>
    <property type="match status" value="1"/>
</dbReference>
<keyword evidence="6" id="KW-0547">Nucleotide-binding</keyword>
<evidence type="ECO:0000256" key="12">
    <source>
        <dbReference type="ARBA" id="ARBA00033413"/>
    </source>
</evidence>
<evidence type="ECO:0000256" key="3">
    <source>
        <dbReference type="ARBA" id="ARBA00013253"/>
    </source>
</evidence>
<keyword evidence="5" id="KW-0808">Transferase</keyword>
<dbReference type="AlphaFoldDB" id="A0A0P1EW19"/>
<dbReference type="EMBL" id="CYRX01000009">
    <property type="protein sequence ID" value="CUH59175.1"/>
    <property type="molecule type" value="Genomic_DNA"/>
</dbReference>
<protein>
    <recommendedName>
        <fullName evidence="4">2-amino-4-hydroxy-6-hydroxymethyldihydropteridine pyrophosphokinase</fullName>
        <ecNumber evidence="3">2.7.6.3</ecNumber>
    </recommendedName>
    <alternativeName>
        <fullName evidence="11">6-hydroxymethyl-7,8-dihydropterin pyrophosphokinase</fullName>
    </alternativeName>
    <alternativeName>
        <fullName evidence="12">7,8-dihydro-6-hydroxymethylpterin-pyrophosphokinase</fullName>
    </alternativeName>
</protein>
<dbReference type="GO" id="GO:0003848">
    <property type="term" value="F:2-amino-4-hydroxy-6-hydroxymethyldihydropteridine diphosphokinase activity"/>
    <property type="evidence" value="ECO:0007669"/>
    <property type="project" value="UniProtKB-EC"/>
</dbReference>
<name>A0A0P1EW19_9RHOB</name>
<evidence type="ECO:0000313" key="15">
    <source>
        <dbReference type="Proteomes" id="UP000051298"/>
    </source>
</evidence>
<dbReference type="STRING" id="266809.PM03_07355"/>
<keyword evidence="7" id="KW-0418">Kinase</keyword>
<dbReference type="UniPathway" id="UPA00077">
    <property type="reaction ID" value="UER00155"/>
</dbReference>
<keyword evidence="9" id="KW-0289">Folate biosynthesis</keyword>